<evidence type="ECO:0000256" key="1">
    <source>
        <dbReference type="ARBA" id="ARBA00006484"/>
    </source>
</evidence>
<evidence type="ECO:0000313" key="3">
    <source>
        <dbReference type="EMBL" id="QTN35052.1"/>
    </source>
</evidence>
<sequence length="276" mass="30000">MNKVDAITKPVHHSDEIFFHDAFEQPTPQTSSVLVTGAAKRLGRAIALDLAASGWSVAIHYNGSKDAADHLKGEIEASGGHAEIVQADLSLAGEAAKLIHRAENRCGPIGVLINNASVFEWDDVSTATSESFENHMGVHLKSPLLLCQHFADRLPDRAGGSIVNVIDSRVLNPSPRHLTYTLSKTGLWNLTQILAEEFAPRIRVNAIGPGPILPEAGRTEEHFRERCSLLPLQRPASLSEVCETVRFLLSQKAITGQIIALDGGEHLTGYRPRQFS</sequence>
<dbReference type="KEGG" id="cact:HZ995_11210"/>
<evidence type="ECO:0000256" key="2">
    <source>
        <dbReference type="ARBA" id="ARBA00023002"/>
    </source>
</evidence>
<reference evidence="3" key="1">
    <citation type="submission" date="2020-07" db="EMBL/GenBank/DDBJ databases">
        <title>Genome sequences of bacteria associated with the marine, planktonic diatom Thalassiosira profunda strain ECT2AJA-044.</title>
        <authorList>
            <person name="Gargas C.B."/>
            <person name="Roberts W.R."/>
            <person name="Alverson A.J."/>
        </authorList>
    </citation>
    <scope>NUCLEOTIDE SEQUENCE</scope>
    <source>
        <strain evidence="3">ECT2AJA-044</strain>
    </source>
</reference>
<accession>A0A975I6J9</accession>
<dbReference type="Gene3D" id="3.40.50.720">
    <property type="entry name" value="NAD(P)-binding Rossmann-like Domain"/>
    <property type="match status" value="1"/>
</dbReference>
<name>A0A975I6J9_9RHOB</name>
<organism evidence="3 4">
    <name type="scientific">Cognatishimia activa</name>
    <dbReference type="NCBI Taxonomy" id="1715691"/>
    <lineage>
        <taxon>Bacteria</taxon>
        <taxon>Pseudomonadati</taxon>
        <taxon>Pseudomonadota</taxon>
        <taxon>Alphaproteobacteria</taxon>
        <taxon>Rhodobacterales</taxon>
        <taxon>Paracoccaceae</taxon>
        <taxon>Cognatishimia</taxon>
    </lineage>
</organism>
<dbReference type="PRINTS" id="PR00080">
    <property type="entry name" value="SDRFAMILY"/>
</dbReference>
<dbReference type="PANTHER" id="PTHR43639:SF1">
    <property type="entry name" value="SHORT-CHAIN DEHYDROGENASE_REDUCTASE FAMILY PROTEIN"/>
    <property type="match status" value="1"/>
</dbReference>
<proteinExistence type="inferred from homology"/>
<dbReference type="Proteomes" id="UP000665026">
    <property type="component" value="Chromosome"/>
</dbReference>
<protein>
    <submittedName>
        <fullName evidence="3">SDR family oxidoreductase</fullName>
    </submittedName>
</protein>
<dbReference type="EMBL" id="CP060010">
    <property type="protein sequence ID" value="QTN35052.1"/>
    <property type="molecule type" value="Genomic_DNA"/>
</dbReference>
<dbReference type="RefSeq" id="WP_209355738.1">
    <property type="nucleotide sequence ID" value="NZ_CP060010.1"/>
</dbReference>
<dbReference type="Pfam" id="PF13561">
    <property type="entry name" value="adh_short_C2"/>
    <property type="match status" value="1"/>
</dbReference>
<dbReference type="InterPro" id="IPR002347">
    <property type="entry name" value="SDR_fam"/>
</dbReference>
<dbReference type="PANTHER" id="PTHR43639">
    <property type="entry name" value="OXIDOREDUCTASE, SHORT-CHAIN DEHYDROGENASE/REDUCTASE FAMILY (AFU_ORTHOLOGUE AFUA_5G02870)"/>
    <property type="match status" value="1"/>
</dbReference>
<comment type="similarity">
    <text evidence="1">Belongs to the short-chain dehydrogenases/reductases (SDR) family.</text>
</comment>
<dbReference type="NCBIfam" id="NF006597">
    <property type="entry name" value="PRK09134.1"/>
    <property type="match status" value="1"/>
</dbReference>
<dbReference type="PRINTS" id="PR00081">
    <property type="entry name" value="GDHRDH"/>
</dbReference>
<dbReference type="AlphaFoldDB" id="A0A975I6J9"/>
<dbReference type="GO" id="GO:0016491">
    <property type="term" value="F:oxidoreductase activity"/>
    <property type="evidence" value="ECO:0007669"/>
    <property type="project" value="UniProtKB-KW"/>
</dbReference>
<dbReference type="InterPro" id="IPR036291">
    <property type="entry name" value="NAD(P)-bd_dom_sf"/>
</dbReference>
<dbReference type="SUPFAM" id="SSF51735">
    <property type="entry name" value="NAD(P)-binding Rossmann-fold domains"/>
    <property type="match status" value="1"/>
</dbReference>
<evidence type="ECO:0000313" key="4">
    <source>
        <dbReference type="Proteomes" id="UP000665026"/>
    </source>
</evidence>
<gene>
    <name evidence="3" type="ORF">HZ995_11210</name>
</gene>
<keyword evidence="2" id="KW-0560">Oxidoreductase</keyword>